<dbReference type="GO" id="GO:0006281">
    <property type="term" value="P:DNA repair"/>
    <property type="evidence" value="ECO:0007669"/>
    <property type="project" value="InterPro"/>
</dbReference>
<dbReference type="FunFam" id="3.20.20.80:FF:000010">
    <property type="entry name" value="glucan endo-1,3-beta-glucosidase, basic"/>
    <property type="match status" value="1"/>
</dbReference>
<dbReference type="Pfam" id="PF00332">
    <property type="entry name" value="Glyco_hydro_17"/>
    <property type="match status" value="1"/>
</dbReference>
<dbReference type="OrthoDB" id="941679at2759"/>
<dbReference type="PRINTS" id="PR00142">
    <property type="entry name" value="RECA"/>
</dbReference>
<dbReference type="PROSITE" id="PS00321">
    <property type="entry name" value="RECA_1"/>
    <property type="match status" value="1"/>
</dbReference>
<dbReference type="NCBIfam" id="TIGR02012">
    <property type="entry name" value="tigrfam_recA"/>
    <property type="match status" value="1"/>
</dbReference>
<evidence type="ECO:0000259" key="16">
    <source>
        <dbReference type="PROSITE" id="PS50162"/>
    </source>
</evidence>
<dbReference type="PROSITE" id="PS50163">
    <property type="entry name" value="RECA_3"/>
    <property type="match status" value="1"/>
</dbReference>
<comment type="caution">
    <text evidence="18">The sequence shown here is derived from an EMBL/GenBank/DDBJ whole genome shotgun (WGS) entry which is preliminary data.</text>
</comment>
<dbReference type="CDD" id="cd00983">
    <property type="entry name" value="RecA"/>
    <property type="match status" value="1"/>
</dbReference>
<dbReference type="InterPro" id="IPR013765">
    <property type="entry name" value="DNA_recomb/repair_RecA"/>
</dbReference>
<evidence type="ECO:0000256" key="14">
    <source>
        <dbReference type="RuleBase" id="RU004335"/>
    </source>
</evidence>
<dbReference type="PANTHER" id="PTHR45900:SF4">
    <property type="entry name" value="DNA REPAIR PROTEIN RECA HOMOLOG 2, MITOCHONDRIAL"/>
    <property type="match status" value="1"/>
</dbReference>
<dbReference type="PROSITE" id="PS00587">
    <property type="entry name" value="GLYCOSYL_HYDROL_F17"/>
    <property type="match status" value="1"/>
</dbReference>
<dbReference type="GO" id="GO:0003697">
    <property type="term" value="F:single-stranded DNA binding"/>
    <property type="evidence" value="ECO:0007669"/>
    <property type="project" value="InterPro"/>
</dbReference>
<keyword evidence="5 13" id="KW-0547">Nucleotide-binding</keyword>
<evidence type="ECO:0000256" key="7">
    <source>
        <dbReference type="ARBA" id="ARBA00022840"/>
    </source>
</evidence>
<evidence type="ECO:0000313" key="18">
    <source>
        <dbReference type="EMBL" id="KAF3950274.1"/>
    </source>
</evidence>
<reference evidence="18" key="1">
    <citation type="submission" date="2020-03" db="EMBL/GenBank/DDBJ databases">
        <title>Castanea mollissima Vanexum genome sequencing.</title>
        <authorList>
            <person name="Staton M."/>
        </authorList>
    </citation>
    <scope>NUCLEOTIDE SEQUENCE</scope>
    <source>
        <tissue evidence="18">Leaf</tissue>
    </source>
</reference>
<protein>
    <recommendedName>
        <fullName evidence="4">glucan endo-1,3-beta-D-glucosidase</fullName>
        <ecNumber evidence="4">3.2.1.39</ecNumber>
    </recommendedName>
    <alternativeName>
        <fullName evidence="11">(1-&gt;3)-beta-glucan endohydrolase</fullName>
    </alternativeName>
    <alternativeName>
        <fullName evidence="12">Beta-1,3-endoglucanase</fullName>
    </alternativeName>
</protein>
<dbReference type="InterPro" id="IPR020584">
    <property type="entry name" value="DNA_recomb/repair_RecA_CS"/>
</dbReference>
<evidence type="ECO:0000256" key="11">
    <source>
        <dbReference type="ARBA" id="ARBA00033335"/>
    </source>
</evidence>
<dbReference type="Pfam" id="PF00154">
    <property type="entry name" value="RecA_N"/>
    <property type="match status" value="1"/>
</dbReference>
<dbReference type="InterPro" id="IPR017853">
    <property type="entry name" value="GH"/>
</dbReference>
<dbReference type="GO" id="GO:0005975">
    <property type="term" value="P:carbohydrate metabolic process"/>
    <property type="evidence" value="ECO:0007669"/>
    <property type="project" value="InterPro"/>
</dbReference>
<dbReference type="Proteomes" id="UP000737018">
    <property type="component" value="Unassembled WGS sequence"/>
</dbReference>
<dbReference type="Gene3D" id="3.20.20.80">
    <property type="entry name" value="Glycosidases"/>
    <property type="match status" value="1"/>
</dbReference>
<dbReference type="PROSITE" id="PS50162">
    <property type="entry name" value="RECA_2"/>
    <property type="match status" value="1"/>
</dbReference>
<dbReference type="AlphaFoldDB" id="A0A8J4QNL7"/>
<dbReference type="GO" id="GO:0006310">
    <property type="term" value="P:DNA recombination"/>
    <property type="evidence" value="ECO:0007669"/>
    <property type="project" value="UniProtKB-KW"/>
</dbReference>
<keyword evidence="9" id="KW-0233">DNA recombination</keyword>
<evidence type="ECO:0000256" key="8">
    <source>
        <dbReference type="ARBA" id="ARBA00023125"/>
    </source>
</evidence>
<keyword evidence="19" id="KW-1185">Reference proteome</keyword>
<organism evidence="18 19">
    <name type="scientific">Castanea mollissima</name>
    <name type="common">Chinese chestnut</name>
    <dbReference type="NCBI Taxonomy" id="60419"/>
    <lineage>
        <taxon>Eukaryota</taxon>
        <taxon>Viridiplantae</taxon>
        <taxon>Streptophyta</taxon>
        <taxon>Embryophyta</taxon>
        <taxon>Tracheophyta</taxon>
        <taxon>Spermatophyta</taxon>
        <taxon>Magnoliopsida</taxon>
        <taxon>eudicotyledons</taxon>
        <taxon>Gunneridae</taxon>
        <taxon>Pentapetalae</taxon>
        <taxon>rosids</taxon>
        <taxon>fabids</taxon>
        <taxon>Fagales</taxon>
        <taxon>Fagaceae</taxon>
        <taxon>Castanea</taxon>
    </lineage>
</organism>
<keyword evidence="6 15" id="KW-0378">Hydrolase</keyword>
<dbReference type="PANTHER" id="PTHR45900">
    <property type="entry name" value="RECA"/>
    <property type="match status" value="1"/>
</dbReference>
<evidence type="ECO:0000256" key="15">
    <source>
        <dbReference type="RuleBase" id="RU004336"/>
    </source>
</evidence>
<keyword evidence="7 13" id="KW-0067">ATP-binding</keyword>
<name>A0A8J4QNL7_9ROSI</name>
<dbReference type="InterPro" id="IPR020588">
    <property type="entry name" value="RecA_ATP-bd"/>
</dbReference>
<evidence type="ECO:0000256" key="13">
    <source>
        <dbReference type="RuleBase" id="RU003422"/>
    </source>
</evidence>
<evidence type="ECO:0000256" key="2">
    <source>
        <dbReference type="ARBA" id="ARBA00008773"/>
    </source>
</evidence>
<dbReference type="EMBL" id="JRKL02005558">
    <property type="protein sequence ID" value="KAF3950274.1"/>
    <property type="molecule type" value="Genomic_DNA"/>
</dbReference>
<proteinExistence type="inferred from homology"/>
<dbReference type="EC" id="3.2.1.39" evidence="4"/>
<keyword evidence="10 15" id="KW-0326">Glycosidase</keyword>
<dbReference type="GO" id="GO:0042973">
    <property type="term" value="F:glucan endo-1,3-beta-D-glucosidase activity"/>
    <property type="evidence" value="ECO:0007669"/>
    <property type="project" value="UniProtKB-EC"/>
</dbReference>
<comment type="similarity">
    <text evidence="2 14">Belongs to the glycosyl hydrolase 17 family.</text>
</comment>
<evidence type="ECO:0000256" key="9">
    <source>
        <dbReference type="ARBA" id="ARBA00023172"/>
    </source>
</evidence>
<dbReference type="GO" id="GO:0005524">
    <property type="term" value="F:ATP binding"/>
    <property type="evidence" value="ECO:0007669"/>
    <property type="project" value="UniProtKB-KW"/>
</dbReference>
<dbReference type="SUPFAM" id="SSF51445">
    <property type="entry name" value="(Trans)glycosidases"/>
    <property type="match status" value="1"/>
</dbReference>
<dbReference type="SUPFAM" id="SSF54752">
    <property type="entry name" value="RecA protein, C-terminal domain"/>
    <property type="match status" value="1"/>
</dbReference>
<dbReference type="InterPro" id="IPR049428">
    <property type="entry name" value="RecA-like_N"/>
</dbReference>
<evidence type="ECO:0000256" key="5">
    <source>
        <dbReference type="ARBA" id="ARBA00022741"/>
    </source>
</evidence>
<keyword evidence="8" id="KW-0238">DNA-binding</keyword>
<evidence type="ECO:0000256" key="4">
    <source>
        <dbReference type="ARBA" id="ARBA00012780"/>
    </source>
</evidence>
<evidence type="ECO:0000313" key="19">
    <source>
        <dbReference type="Proteomes" id="UP000737018"/>
    </source>
</evidence>
<dbReference type="SUPFAM" id="SSF52540">
    <property type="entry name" value="P-loop containing nucleoside triphosphate hydrolases"/>
    <property type="match status" value="1"/>
</dbReference>
<dbReference type="InterPro" id="IPR000490">
    <property type="entry name" value="Glyco_hydro_17"/>
</dbReference>
<evidence type="ECO:0000256" key="1">
    <source>
        <dbReference type="ARBA" id="ARBA00000382"/>
    </source>
</evidence>
<feature type="domain" description="RecA family profile 1" evidence="16">
    <location>
        <begin position="103"/>
        <end position="262"/>
    </location>
</feature>
<comment type="catalytic activity">
    <reaction evidence="1">
        <text>Hydrolysis of (1-&gt;3)-beta-D-glucosidic linkages in (1-&gt;3)-beta-D-glucans.</text>
        <dbReference type="EC" id="3.2.1.39"/>
    </reaction>
</comment>
<evidence type="ECO:0000256" key="3">
    <source>
        <dbReference type="ARBA" id="ARBA00009391"/>
    </source>
</evidence>
<dbReference type="InterPro" id="IPR020587">
    <property type="entry name" value="RecA_monomer-monomer_interface"/>
</dbReference>
<dbReference type="Gene3D" id="3.40.50.300">
    <property type="entry name" value="P-loop containing nucleotide triphosphate hydrolases"/>
    <property type="match status" value="1"/>
</dbReference>
<dbReference type="GO" id="GO:0140664">
    <property type="term" value="F:ATP-dependent DNA damage sensor activity"/>
    <property type="evidence" value="ECO:0007669"/>
    <property type="project" value="InterPro"/>
</dbReference>
<sequence length="788" mass="86544">MGFFTPSVMNHLCLNGFSGRPRLFTLLCSLHQCGRRDEVTSIAMNICHLSTVAEVSEFECDELLDDIKATKKDTALRLALSRLASDFGRESMLSLQRFFSSRRAPVISTGSLKLDIALGVGGLPKGRIVEIYGREASGKTTLALHIIKEAQKLGGYCAYLDVENAMDPSLVESMGINTENLLISRPCSAENLLSVVNTLTRSGAVDVIVVDSVAALVPQCELDHMIGSTFQDIQSRIMTQALRKINYSLCQSQTLIVFLNQVRSSPKSGQGFGLVDEVTCGGNALKFYAAVRMKMIRTGLLKVEEKVTGLGVCIQVVKNNLAPSMKKAELGIQFGRGFCCEAEVLELACEHGVIVKEGSNYLIDGKLFSGKHEAEQFLVENDGILDKIVLILRRQLFEKRKEHHCLPLQFPSVISEERHNSSCGWSFGLSSDFHSLLVYLFCSMAKSHSASTISPSMISIAPLLFAVLMASLDTTGAQIGVCYGMLGNLPPQREVVALYNQYNIRRMRLYDPNQAALQALRGTNIELILGVPNDQLGNIASNQANANTWVQNNVKNYGNVKFKYIAVGNEVEPLGPNARFVVPALRNIQNAISTAGLGNQIKVSTAVDTGILKVSYPPSNGSLKPEYRPFLDPIISFLVNNKSPLLVNLYPYISYKDNLNSIRLDYALFTAPSTVVSDPPLSYRNLFDAILDAVYTALERAGGGSLVIVISETGWPSAGGTATTLDNERTYINNLIQHVKGGTPKKPGRPIETYVFAMFDENQKNPEFEKHWGLFLPNKQPKFQVNFN</sequence>
<feature type="domain" description="RecA family profile 2" evidence="17">
    <location>
        <begin position="269"/>
        <end position="343"/>
    </location>
</feature>
<comment type="similarity">
    <text evidence="3 13">Belongs to the RecA family.</text>
</comment>
<dbReference type="InterPro" id="IPR023400">
    <property type="entry name" value="RecA_C_sf"/>
</dbReference>
<accession>A0A8J4QNL7</accession>
<evidence type="ECO:0000256" key="10">
    <source>
        <dbReference type="ARBA" id="ARBA00023295"/>
    </source>
</evidence>
<evidence type="ECO:0000256" key="6">
    <source>
        <dbReference type="ARBA" id="ARBA00022801"/>
    </source>
</evidence>
<evidence type="ECO:0000259" key="17">
    <source>
        <dbReference type="PROSITE" id="PS50163"/>
    </source>
</evidence>
<gene>
    <name evidence="18" type="ORF">CMV_023946</name>
</gene>
<dbReference type="InterPro" id="IPR027417">
    <property type="entry name" value="P-loop_NTPase"/>
</dbReference>
<evidence type="ECO:0000256" key="12">
    <source>
        <dbReference type="ARBA" id="ARBA00033417"/>
    </source>
</evidence>